<organism evidence="1 2">
    <name type="scientific">Synechococcus elongatus (strain ATCC 33912 / PCC 7942 / FACHB-805)</name>
    <name type="common">Anacystis nidulans R2</name>
    <dbReference type="NCBI Taxonomy" id="1140"/>
    <lineage>
        <taxon>Bacteria</taxon>
        <taxon>Bacillati</taxon>
        <taxon>Cyanobacteriota</taxon>
        <taxon>Cyanophyceae</taxon>
        <taxon>Synechococcales</taxon>
        <taxon>Synechococcaceae</taxon>
        <taxon>Synechococcus</taxon>
    </lineage>
</organism>
<dbReference type="GeneID" id="72430230"/>
<protein>
    <submittedName>
        <fullName evidence="1">Uncharacterized protein</fullName>
    </submittedName>
</protein>
<dbReference type="EMBL" id="CP000100">
    <property type="protein sequence ID" value="ABB57400.1"/>
    <property type="molecule type" value="Genomic_DNA"/>
</dbReference>
<evidence type="ECO:0000313" key="1">
    <source>
        <dbReference type="EMBL" id="ABB57400.1"/>
    </source>
</evidence>
<proteinExistence type="predicted"/>
<keyword evidence="2" id="KW-1185">Reference proteome</keyword>
<dbReference type="RefSeq" id="WP_011378005.1">
    <property type="nucleotide sequence ID" value="NC_007604.1"/>
</dbReference>
<name>Q31NG9_SYNE7</name>
<dbReference type="Proteomes" id="UP000889800">
    <property type="component" value="Chromosome"/>
</dbReference>
<sequence length="79" mass="8901">MWSMILLAQAATAPVEPINAADQLRFPIEQPKLEIQADSPPADQEPRYSTLEELLGGVKVELTFGDLARYGASFRVWRW</sequence>
<gene>
    <name evidence="1" type="ordered locus">Synpcc7942_1370</name>
</gene>
<accession>Q31NG9</accession>
<reference evidence="2" key="1">
    <citation type="submission" date="2005-08" db="EMBL/GenBank/DDBJ databases">
        <title>Complete sequence of chromosome 1 of Synechococcus elongatus PCC 7942.</title>
        <authorList>
            <consortium name="US DOE Joint Genome Institute"/>
            <person name="Copeland A."/>
            <person name="Lucas S."/>
            <person name="Lapidus A."/>
            <person name="Barry K."/>
            <person name="Detter J.C."/>
            <person name="Glavina T."/>
            <person name="Hammon N."/>
            <person name="Israni S."/>
            <person name="Pitluck S."/>
            <person name="Schmutz J."/>
            <person name="Larimer F."/>
            <person name="Land M."/>
            <person name="Kyrpides N."/>
            <person name="Lykidis A."/>
            <person name="Richardson P."/>
        </authorList>
    </citation>
    <scope>NUCLEOTIDE SEQUENCE [LARGE SCALE GENOMIC DNA]</scope>
    <source>
        <strain evidence="2">ATCC 33912 / PCC 7942 / FACHB-805</strain>
    </source>
</reference>
<dbReference type="HOGENOM" id="CLU_2653176_0_0_3"/>
<dbReference type="AlphaFoldDB" id="Q31NG9"/>
<dbReference type="PaxDb" id="1140-Synpcc7942_1370"/>
<dbReference type="BioCyc" id="SYNEL:SYNPCC7942_1370-MONOMER"/>
<dbReference type="KEGG" id="syf:Synpcc7942_1370"/>
<evidence type="ECO:0000313" key="2">
    <source>
        <dbReference type="Proteomes" id="UP000889800"/>
    </source>
</evidence>